<dbReference type="PROSITE" id="PS51257">
    <property type="entry name" value="PROKAR_LIPOPROTEIN"/>
    <property type="match status" value="1"/>
</dbReference>
<reference evidence="5 6" key="1">
    <citation type="submission" date="2019-08" db="EMBL/GenBank/DDBJ databases">
        <title>Bacillus genomes from the desert of Cuatro Cienegas, Coahuila.</title>
        <authorList>
            <person name="Olmedo-Alvarez G."/>
        </authorList>
    </citation>
    <scope>NUCLEOTIDE SEQUENCE [LARGE SCALE GENOMIC DNA]</scope>
    <source>
        <strain evidence="5 6">CH28_1T</strain>
    </source>
</reference>
<dbReference type="InterPro" id="IPR005754">
    <property type="entry name" value="Sortase"/>
</dbReference>
<feature type="chain" id="PRO_5039192483" evidence="4">
    <location>
        <begin position="25"/>
        <end position="223"/>
    </location>
</feature>
<evidence type="ECO:0000313" key="5">
    <source>
        <dbReference type="EMBL" id="TYS67560.1"/>
    </source>
</evidence>
<dbReference type="InterPro" id="IPR023365">
    <property type="entry name" value="Sortase_dom-sf"/>
</dbReference>
<feature type="region of interest" description="Disordered" evidence="3">
    <location>
        <begin position="29"/>
        <end position="76"/>
    </location>
</feature>
<evidence type="ECO:0000256" key="2">
    <source>
        <dbReference type="PIRSR" id="PIRSR605754-1"/>
    </source>
</evidence>
<dbReference type="InterPro" id="IPR042001">
    <property type="entry name" value="Sortase_F"/>
</dbReference>
<gene>
    <name evidence="5" type="ORF">FZC76_13350</name>
</gene>
<evidence type="ECO:0000256" key="1">
    <source>
        <dbReference type="ARBA" id="ARBA00022801"/>
    </source>
</evidence>
<sequence>MRHKNNKKLIGLLGSLLIFTTACTPITQNEADTNLPPESVKAPAEEIASQVDENDNKPDDKNQANSNKPEMTIPPKGIIPTRLTIPAINVDANVKPYGLDESGAMAVPEDGETVAWFEPGTKPGAKGNAVLAAHVDDYTGPAIFFYLKDLEIGDEIIVEDGNQTLTFVVTGKEAYPYNQAPIRTIFGPTNKQRLNLITCTGLYDRKTNNHQERLVVYTELKET</sequence>
<dbReference type="OrthoDB" id="525039at2"/>
<feature type="signal peptide" evidence="4">
    <location>
        <begin position="1"/>
        <end position="24"/>
    </location>
</feature>
<keyword evidence="4" id="KW-0732">Signal</keyword>
<comment type="caution">
    <text evidence="5">The sequence shown here is derived from an EMBL/GenBank/DDBJ whole genome shotgun (WGS) entry which is preliminary data.</text>
</comment>
<dbReference type="Pfam" id="PF04203">
    <property type="entry name" value="Sortase"/>
    <property type="match status" value="1"/>
</dbReference>
<keyword evidence="1" id="KW-0378">Hydrolase</keyword>
<dbReference type="RefSeq" id="WP_148988672.1">
    <property type="nucleotide sequence ID" value="NZ_VTEV01000005.1"/>
</dbReference>
<dbReference type="AlphaFoldDB" id="A0A5D4SW06"/>
<evidence type="ECO:0000256" key="4">
    <source>
        <dbReference type="SAM" id="SignalP"/>
    </source>
</evidence>
<dbReference type="Proteomes" id="UP000322524">
    <property type="component" value="Unassembled WGS sequence"/>
</dbReference>
<accession>A0A5D4SW06</accession>
<name>A0A5D4SW06_9BACI</name>
<dbReference type="CDD" id="cd05829">
    <property type="entry name" value="Sortase_F"/>
    <property type="match status" value="1"/>
</dbReference>
<feature type="active site" description="Proton donor/acceptor" evidence="2">
    <location>
        <position position="134"/>
    </location>
</feature>
<feature type="active site" description="Acyl-thioester intermediate" evidence="2">
    <location>
        <position position="199"/>
    </location>
</feature>
<protein>
    <submittedName>
        <fullName evidence="5">Class F sortase</fullName>
    </submittedName>
</protein>
<dbReference type="Gene3D" id="2.40.260.10">
    <property type="entry name" value="Sortase"/>
    <property type="match status" value="1"/>
</dbReference>
<evidence type="ECO:0000256" key="3">
    <source>
        <dbReference type="SAM" id="MobiDB-lite"/>
    </source>
</evidence>
<evidence type="ECO:0000313" key="6">
    <source>
        <dbReference type="Proteomes" id="UP000322524"/>
    </source>
</evidence>
<dbReference type="GO" id="GO:0016787">
    <property type="term" value="F:hydrolase activity"/>
    <property type="evidence" value="ECO:0007669"/>
    <property type="project" value="UniProtKB-KW"/>
</dbReference>
<dbReference type="SUPFAM" id="SSF63817">
    <property type="entry name" value="Sortase"/>
    <property type="match status" value="1"/>
</dbReference>
<organism evidence="5 6">
    <name type="scientific">Sutcliffiella horikoshii</name>
    <dbReference type="NCBI Taxonomy" id="79883"/>
    <lineage>
        <taxon>Bacteria</taxon>
        <taxon>Bacillati</taxon>
        <taxon>Bacillota</taxon>
        <taxon>Bacilli</taxon>
        <taxon>Bacillales</taxon>
        <taxon>Bacillaceae</taxon>
        <taxon>Sutcliffiella</taxon>
    </lineage>
</organism>
<proteinExistence type="predicted"/>
<dbReference type="EMBL" id="VTEV01000005">
    <property type="protein sequence ID" value="TYS67560.1"/>
    <property type="molecule type" value="Genomic_DNA"/>
</dbReference>